<name>A0ABX7PWD0_9BACT</name>
<sequence length="454" mass="52472">MDPSIVLSVTNESDEKTKDLFNNRVNDPAFPYRVFLLVNMGTEGWNVPSLFATALVREIRSSNNFVLQAASRCLRQVPDNPHKAKIYLAQENVAILDSELKETFGETLADLNAVQPEMVEARLVVRKMEIPPVLIRKRVRRVVPKGDNPEIQSITLAKPAVCSPVAEARLYGAEDRGPGKRVLEQVGAKTLFLEEEVTDARELAAEFANVYKLPFTHIYERLAELYGEGDITETEAKILREQIEKQASLYEIKEEEIESALALVRKSGFEEEKSGEQNKVYFARIQYRKDKENLLFYYEMWRRSWPSQGQLDLGFHYTPYNFDSNPEKDFFTQLLKAIEVKPADIEDIYFTGAMDDPNKTEFLFEYQDKDGRWHNYAPDFLIRKKNGKMLIVEVKAEDRREAEKTKLKEKAMLEIEGLNPQTVKYEIVEAQRDSINFSDLKKIEQLIYARENTK</sequence>
<gene>
    <name evidence="1" type="ORF">EM20IM_00870</name>
</gene>
<proteinExistence type="predicted"/>
<accession>A0ABX7PWD0</accession>
<evidence type="ECO:0000313" key="1">
    <source>
        <dbReference type="EMBL" id="QSR86958.1"/>
    </source>
</evidence>
<protein>
    <recommendedName>
        <fullName evidence="3">Type III restriction enzyme, res subunit</fullName>
    </recommendedName>
</protein>
<organism evidence="1 2">
    <name type="scientific">Candidatus Methylacidiphilum infernorum</name>
    <dbReference type="NCBI Taxonomy" id="511746"/>
    <lineage>
        <taxon>Bacteria</taxon>
        <taxon>Pseudomonadati</taxon>
        <taxon>Verrucomicrobiota</taxon>
        <taxon>Methylacidiphilae</taxon>
        <taxon>Methylacidiphilales</taxon>
        <taxon>Methylacidiphilaceae</taxon>
        <taxon>Methylacidiphilum (ex Ratnadevi et al. 2023)</taxon>
    </lineage>
</organism>
<dbReference type="Gene3D" id="3.40.50.300">
    <property type="entry name" value="P-loop containing nucleotide triphosphate hydrolases"/>
    <property type="match status" value="1"/>
</dbReference>
<dbReference type="InterPro" id="IPR027417">
    <property type="entry name" value="P-loop_NTPase"/>
</dbReference>
<evidence type="ECO:0008006" key="3">
    <source>
        <dbReference type="Google" id="ProtNLM"/>
    </source>
</evidence>
<dbReference type="RefSeq" id="WP_206847410.1">
    <property type="nucleotide sequence ID" value="NZ_CP065956.1"/>
</dbReference>
<keyword evidence="2" id="KW-1185">Reference proteome</keyword>
<reference evidence="1 2" key="1">
    <citation type="submission" date="2020-12" db="EMBL/GenBank/DDBJ databases">
        <authorList>
            <person name="Awala S.I."/>
            <person name="Gwak J.-H."/>
            <person name="Kim S.-J."/>
            <person name="Rhee S.-K."/>
        </authorList>
    </citation>
    <scope>NUCLEOTIDE SEQUENCE [LARGE SCALE GENOMIC DNA]</scope>
    <source>
        <strain evidence="1 2">IT5</strain>
    </source>
</reference>
<dbReference type="Proteomes" id="UP000663088">
    <property type="component" value="Chromosome"/>
</dbReference>
<dbReference type="EMBL" id="CP065956">
    <property type="protein sequence ID" value="QSR86958.1"/>
    <property type="molecule type" value="Genomic_DNA"/>
</dbReference>
<evidence type="ECO:0000313" key="2">
    <source>
        <dbReference type="Proteomes" id="UP000663088"/>
    </source>
</evidence>